<evidence type="ECO:0000256" key="5">
    <source>
        <dbReference type="ARBA" id="ARBA00023136"/>
    </source>
</evidence>
<dbReference type="PANTHER" id="PTHR33406">
    <property type="entry name" value="MEMBRANE PROTEIN MJ1562-RELATED"/>
    <property type="match status" value="1"/>
</dbReference>
<keyword evidence="3 6" id="KW-0812">Transmembrane</keyword>
<evidence type="ECO:0000256" key="6">
    <source>
        <dbReference type="SAM" id="Phobius"/>
    </source>
</evidence>
<evidence type="ECO:0000256" key="1">
    <source>
        <dbReference type="ARBA" id="ARBA00004651"/>
    </source>
</evidence>
<feature type="transmembrane region" description="Helical" evidence="6">
    <location>
        <begin position="79"/>
        <end position="98"/>
    </location>
</feature>
<dbReference type="InterPro" id="IPR050545">
    <property type="entry name" value="Mycobact_MmpL"/>
</dbReference>
<evidence type="ECO:0000259" key="7">
    <source>
        <dbReference type="Pfam" id="PF03176"/>
    </source>
</evidence>
<comment type="caution">
    <text evidence="8">The sequence shown here is derived from an EMBL/GenBank/DDBJ whole genome shotgun (WGS) entry which is preliminary data.</text>
</comment>
<protein>
    <submittedName>
        <fullName evidence="8">MMPL family transporter</fullName>
    </submittedName>
</protein>
<dbReference type="InterPro" id="IPR004869">
    <property type="entry name" value="MMPL_dom"/>
</dbReference>
<sequence>PLMIGILSFGLAMDYEVFLLARIHEDWRAGTGAEDPRRNAMAVRSGLRRSAPVISAAGAAIAVVFLGLAVGSIQSMKEAGIGLLVAVVLDVTVVRLFLLPAAMTLLGRWNWWPGAGVARRSPANARKSVSID</sequence>
<keyword evidence="5 6" id="KW-0472">Membrane</keyword>
<dbReference type="SUPFAM" id="SSF82866">
    <property type="entry name" value="Multidrug efflux transporter AcrB transmembrane domain"/>
    <property type="match status" value="1"/>
</dbReference>
<dbReference type="GO" id="GO:0005886">
    <property type="term" value="C:plasma membrane"/>
    <property type="evidence" value="ECO:0007669"/>
    <property type="project" value="UniProtKB-SubCell"/>
</dbReference>
<dbReference type="AlphaFoldDB" id="A0A9D2H2R9"/>
<dbReference type="PANTHER" id="PTHR33406:SF13">
    <property type="entry name" value="MEMBRANE PROTEIN YDFJ"/>
    <property type="match status" value="1"/>
</dbReference>
<dbReference type="Pfam" id="PF03176">
    <property type="entry name" value="MMPL"/>
    <property type="match status" value="1"/>
</dbReference>
<name>A0A9D2H2R9_9MICO</name>
<dbReference type="Proteomes" id="UP000824220">
    <property type="component" value="Unassembled WGS sequence"/>
</dbReference>
<feature type="transmembrane region" description="Helical" evidence="6">
    <location>
        <begin position="51"/>
        <end position="73"/>
    </location>
</feature>
<evidence type="ECO:0000256" key="3">
    <source>
        <dbReference type="ARBA" id="ARBA00022692"/>
    </source>
</evidence>
<feature type="non-terminal residue" evidence="8">
    <location>
        <position position="1"/>
    </location>
</feature>
<keyword evidence="2" id="KW-1003">Cell membrane</keyword>
<evidence type="ECO:0000313" key="8">
    <source>
        <dbReference type="EMBL" id="HJA03473.1"/>
    </source>
</evidence>
<evidence type="ECO:0000313" key="9">
    <source>
        <dbReference type="Proteomes" id="UP000824220"/>
    </source>
</evidence>
<evidence type="ECO:0000256" key="2">
    <source>
        <dbReference type="ARBA" id="ARBA00022475"/>
    </source>
</evidence>
<proteinExistence type="predicted"/>
<gene>
    <name evidence="8" type="ORF">H9800_01240</name>
</gene>
<organism evidence="8 9">
    <name type="scientific">Candidatus Microbacterium stercoravium</name>
    <dbReference type="NCBI Taxonomy" id="2838697"/>
    <lineage>
        <taxon>Bacteria</taxon>
        <taxon>Bacillati</taxon>
        <taxon>Actinomycetota</taxon>
        <taxon>Actinomycetes</taxon>
        <taxon>Micrococcales</taxon>
        <taxon>Microbacteriaceae</taxon>
        <taxon>Microbacterium</taxon>
    </lineage>
</organism>
<keyword evidence="4 6" id="KW-1133">Transmembrane helix</keyword>
<evidence type="ECO:0000256" key="4">
    <source>
        <dbReference type="ARBA" id="ARBA00022989"/>
    </source>
</evidence>
<reference evidence="8" key="1">
    <citation type="journal article" date="2021" name="PeerJ">
        <title>Extensive microbial diversity within the chicken gut microbiome revealed by metagenomics and culture.</title>
        <authorList>
            <person name="Gilroy R."/>
            <person name="Ravi A."/>
            <person name="Getino M."/>
            <person name="Pursley I."/>
            <person name="Horton D.L."/>
            <person name="Alikhan N.F."/>
            <person name="Baker D."/>
            <person name="Gharbi K."/>
            <person name="Hall N."/>
            <person name="Watson M."/>
            <person name="Adriaenssens E.M."/>
            <person name="Foster-Nyarko E."/>
            <person name="Jarju S."/>
            <person name="Secka A."/>
            <person name="Antonio M."/>
            <person name="Oren A."/>
            <person name="Chaudhuri R.R."/>
            <person name="La Ragione R."/>
            <person name="Hildebrand F."/>
            <person name="Pallen M.J."/>
        </authorList>
    </citation>
    <scope>NUCLEOTIDE SEQUENCE</scope>
    <source>
        <strain evidence="8">ChiHjej8B7-3636</strain>
    </source>
</reference>
<comment type="subcellular location">
    <subcellularLocation>
        <location evidence="1">Cell membrane</location>
        <topology evidence="1">Multi-pass membrane protein</topology>
    </subcellularLocation>
</comment>
<dbReference type="EMBL" id="DXAM01000019">
    <property type="protein sequence ID" value="HJA03473.1"/>
    <property type="molecule type" value="Genomic_DNA"/>
</dbReference>
<dbReference type="Gene3D" id="1.20.1640.10">
    <property type="entry name" value="Multidrug efflux transporter AcrB transmembrane domain"/>
    <property type="match status" value="1"/>
</dbReference>
<reference evidence="8" key="2">
    <citation type="submission" date="2021-04" db="EMBL/GenBank/DDBJ databases">
        <authorList>
            <person name="Gilroy R."/>
        </authorList>
    </citation>
    <scope>NUCLEOTIDE SEQUENCE</scope>
    <source>
        <strain evidence="8">ChiHjej8B7-3636</strain>
    </source>
</reference>
<accession>A0A9D2H2R9</accession>
<feature type="domain" description="Membrane transport protein MMPL" evidence="7">
    <location>
        <begin position="3"/>
        <end position="119"/>
    </location>
</feature>